<feature type="region of interest" description="Disordered" evidence="1">
    <location>
        <begin position="1"/>
        <end position="92"/>
    </location>
</feature>
<feature type="compositionally biased region" description="Polar residues" evidence="1">
    <location>
        <begin position="233"/>
        <end position="246"/>
    </location>
</feature>
<keyword evidence="4" id="KW-1185">Reference proteome</keyword>
<protein>
    <submittedName>
        <fullName evidence="5">GYF domain-containing protein</fullName>
    </submittedName>
</protein>
<dbReference type="STRING" id="102285.A0A0R3TR24"/>
<dbReference type="AlphaFoldDB" id="A0A0R3TR24"/>
<dbReference type="PROSITE" id="PS50829">
    <property type="entry name" value="GYF"/>
    <property type="match status" value="1"/>
</dbReference>
<accession>A0A0R3TR24</accession>
<dbReference type="Proteomes" id="UP000278807">
    <property type="component" value="Unassembled WGS sequence"/>
</dbReference>
<feature type="compositionally biased region" description="Low complexity" evidence="1">
    <location>
        <begin position="38"/>
        <end position="50"/>
    </location>
</feature>
<dbReference type="SMART" id="SM00444">
    <property type="entry name" value="GYF"/>
    <property type="match status" value="1"/>
</dbReference>
<dbReference type="Gene3D" id="3.30.1490.40">
    <property type="match status" value="1"/>
</dbReference>
<dbReference type="OrthoDB" id="48509at2759"/>
<evidence type="ECO:0000256" key="1">
    <source>
        <dbReference type="SAM" id="MobiDB-lite"/>
    </source>
</evidence>
<feature type="region of interest" description="Disordered" evidence="1">
    <location>
        <begin position="233"/>
        <end position="293"/>
    </location>
</feature>
<dbReference type="SUPFAM" id="SSF55277">
    <property type="entry name" value="GYF domain"/>
    <property type="match status" value="1"/>
</dbReference>
<feature type="domain" description="GYF" evidence="2">
    <location>
        <begin position="436"/>
        <end position="485"/>
    </location>
</feature>
<evidence type="ECO:0000313" key="4">
    <source>
        <dbReference type="Proteomes" id="UP000278807"/>
    </source>
</evidence>
<feature type="region of interest" description="Disordered" evidence="1">
    <location>
        <begin position="182"/>
        <end position="203"/>
    </location>
</feature>
<reference evidence="3 4" key="2">
    <citation type="submission" date="2018-11" db="EMBL/GenBank/DDBJ databases">
        <authorList>
            <consortium name="Pathogen Informatics"/>
        </authorList>
    </citation>
    <scope>NUCLEOTIDE SEQUENCE [LARGE SCALE GENOMIC DNA]</scope>
</reference>
<dbReference type="EMBL" id="UZAE01012840">
    <property type="protein sequence ID" value="VDO06959.1"/>
    <property type="molecule type" value="Genomic_DNA"/>
</dbReference>
<evidence type="ECO:0000313" key="3">
    <source>
        <dbReference type="EMBL" id="VDO06959.1"/>
    </source>
</evidence>
<feature type="compositionally biased region" description="Polar residues" evidence="1">
    <location>
        <begin position="51"/>
        <end position="69"/>
    </location>
</feature>
<evidence type="ECO:0000259" key="2">
    <source>
        <dbReference type="PROSITE" id="PS50829"/>
    </source>
</evidence>
<name>A0A0R3TR24_RODNA</name>
<feature type="compositionally biased region" description="Polar residues" evidence="1">
    <location>
        <begin position="1"/>
        <end position="13"/>
    </location>
</feature>
<dbReference type="Pfam" id="PF02213">
    <property type="entry name" value="GYF"/>
    <property type="match status" value="1"/>
</dbReference>
<gene>
    <name evidence="3" type="ORF">HNAJ_LOCUS10009</name>
</gene>
<dbReference type="InterPro" id="IPR003169">
    <property type="entry name" value="GYF"/>
</dbReference>
<dbReference type="InterPro" id="IPR035445">
    <property type="entry name" value="GYF-like_dom_sf"/>
</dbReference>
<organism evidence="5">
    <name type="scientific">Rodentolepis nana</name>
    <name type="common">Dwarf tapeworm</name>
    <name type="synonym">Hymenolepis nana</name>
    <dbReference type="NCBI Taxonomy" id="102285"/>
    <lineage>
        <taxon>Eukaryota</taxon>
        <taxon>Metazoa</taxon>
        <taxon>Spiralia</taxon>
        <taxon>Lophotrochozoa</taxon>
        <taxon>Platyhelminthes</taxon>
        <taxon>Cestoda</taxon>
        <taxon>Eucestoda</taxon>
        <taxon>Cyclophyllidea</taxon>
        <taxon>Hymenolepididae</taxon>
        <taxon>Rodentolepis</taxon>
    </lineage>
</organism>
<sequence>MASFTENGVSSENRFAPAVDAFPRDQNPTPSEILGHLTTSDVSSGSTSASQNVNASSLRNGPVLNNYQPDKNKSSGLDRFQNSSVDAPSGWMSDARDAQPLYMDGGSFAENPDGPFNSWKKCPGDLQQYRCYVENGTSENQVLGGLHNNEYSLMQPPDVSINGNINMPNFSEGRSNASWCHPTGWPNDPGLGPSGDRSCIDWPKSLQNQFPEVNSFFPERSWRLRTTSENDAIANKGSQPTNNRSETQQHQPQQQHHHRRKGRTASGSSNSPITDASPNSDDNRSINLPIGQNVNTSDFDIQNCLVESMARLSLMPDISAAVVQRPPVMSTANSSDSMAQFMLGAQASLANIMEKSPFFANSSTPIYWNTGGSQDGVYNQKLNPYHHQRPSTSDQYTQHDTLAGTFRGYPGSTPGNYNFDQQQQQAQQQFPSREDDCIWYYQDPNGRIQGGFSSEQMANWFAVGRYFTPQLLVRRKCDDTLSTLQSYIDMYGEVPFSSKVKVPPVHGGITPDLINYNRTLQNPSSFSTDLLAQMEKDPNCQKLLTSTGIPCYRQWKGYCL</sequence>
<evidence type="ECO:0000313" key="5">
    <source>
        <dbReference type="WBParaSite" id="HNAJ_0001001401-mRNA-1"/>
    </source>
</evidence>
<feature type="compositionally biased region" description="Polar residues" evidence="1">
    <location>
        <begin position="265"/>
        <end position="280"/>
    </location>
</feature>
<reference evidence="5" key="1">
    <citation type="submission" date="2017-02" db="UniProtKB">
        <authorList>
            <consortium name="WormBaseParasite"/>
        </authorList>
    </citation>
    <scope>IDENTIFICATION</scope>
</reference>
<proteinExistence type="predicted"/>
<dbReference type="WBParaSite" id="HNAJ_0001001401-mRNA-1">
    <property type="protein sequence ID" value="HNAJ_0001001401-mRNA-1"/>
    <property type="gene ID" value="HNAJ_0001001401"/>
</dbReference>